<feature type="region of interest" description="Disordered" evidence="1">
    <location>
        <begin position="101"/>
        <end position="161"/>
    </location>
</feature>
<evidence type="ECO:0000256" key="2">
    <source>
        <dbReference type="SAM" id="Phobius"/>
    </source>
</evidence>
<evidence type="ECO:0000313" key="5">
    <source>
        <dbReference type="RefSeq" id="XP_033578339.1"/>
    </source>
</evidence>
<evidence type="ECO:0000313" key="3">
    <source>
        <dbReference type="EMBL" id="KAF2811375.1"/>
    </source>
</evidence>
<keyword evidence="2" id="KW-1133">Transmembrane helix</keyword>
<reference evidence="5" key="2">
    <citation type="submission" date="2020-04" db="EMBL/GenBank/DDBJ databases">
        <authorList>
            <consortium name="NCBI Genome Project"/>
        </authorList>
    </citation>
    <scope>NUCLEOTIDE SEQUENCE</scope>
    <source>
        <strain evidence="5">CBS 304.34</strain>
    </source>
</reference>
<dbReference type="EMBL" id="MU003698">
    <property type="protein sequence ID" value="KAF2811375.1"/>
    <property type="molecule type" value="Genomic_DNA"/>
</dbReference>
<accession>A0A6A6YTS9</accession>
<proteinExistence type="predicted"/>
<dbReference type="AlphaFoldDB" id="A0A6A6YTS9"/>
<feature type="transmembrane region" description="Helical" evidence="2">
    <location>
        <begin position="35"/>
        <end position="59"/>
    </location>
</feature>
<keyword evidence="4" id="KW-1185">Reference proteome</keyword>
<keyword evidence="2" id="KW-0472">Membrane</keyword>
<evidence type="ECO:0000313" key="4">
    <source>
        <dbReference type="Proteomes" id="UP000504636"/>
    </source>
</evidence>
<protein>
    <submittedName>
        <fullName evidence="3 5">Uncharacterized protein</fullName>
    </submittedName>
</protein>
<feature type="transmembrane region" description="Helical" evidence="2">
    <location>
        <begin position="207"/>
        <end position="230"/>
    </location>
</feature>
<reference evidence="5" key="3">
    <citation type="submission" date="2025-04" db="UniProtKB">
        <authorList>
            <consortium name="RefSeq"/>
        </authorList>
    </citation>
    <scope>IDENTIFICATION</scope>
    <source>
        <strain evidence="5">CBS 304.34</strain>
    </source>
</reference>
<sequence length="271" mass="29691">MLWETTNSSELEAAFPTSTISPTLAPFPKSKFRNIALIVAAIIVMVLATVVVVVLLCILRRRKRKARADMDRGFENESGFRSIPLQQLIGPKMAHVLIKDPLAKPPTSPKHDPRFAIGDDADSDDEGRGNREPNPWGPIGMGPKPPPNDNGGAPTGFKLPHPLNLTSPDFDTLLSPTNQSEPLADFLSPVLEPGSVDYFLSEQYLDIVIIFAVVVFVILAVMLFVLSIAAHCRRKNSAPADVENGIEQGWGFRTIPPSWLRGLHTNPALQY</sequence>
<organism evidence="3">
    <name type="scientific">Mytilinidion resinicola</name>
    <dbReference type="NCBI Taxonomy" id="574789"/>
    <lineage>
        <taxon>Eukaryota</taxon>
        <taxon>Fungi</taxon>
        <taxon>Dikarya</taxon>
        <taxon>Ascomycota</taxon>
        <taxon>Pezizomycotina</taxon>
        <taxon>Dothideomycetes</taxon>
        <taxon>Pleosporomycetidae</taxon>
        <taxon>Mytilinidiales</taxon>
        <taxon>Mytilinidiaceae</taxon>
        <taxon>Mytilinidion</taxon>
    </lineage>
</organism>
<keyword evidence="2" id="KW-0812">Transmembrane</keyword>
<reference evidence="3 5" key="1">
    <citation type="journal article" date="2020" name="Stud. Mycol.">
        <title>101 Dothideomycetes genomes: a test case for predicting lifestyles and emergence of pathogens.</title>
        <authorList>
            <person name="Haridas S."/>
            <person name="Albert R."/>
            <person name="Binder M."/>
            <person name="Bloem J."/>
            <person name="Labutti K."/>
            <person name="Salamov A."/>
            <person name="Andreopoulos B."/>
            <person name="Baker S."/>
            <person name="Barry K."/>
            <person name="Bills G."/>
            <person name="Bluhm B."/>
            <person name="Cannon C."/>
            <person name="Castanera R."/>
            <person name="Culley D."/>
            <person name="Daum C."/>
            <person name="Ezra D."/>
            <person name="Gonzalez J."/>
            <person name="Henrissat B."/>
            <person name="Kuo A."/>
            <person name="Liang C."/>
            <person name="Lipzen A."/>
            <person name="Lutzoni F."/>
            <person name="Magnuson J."/>
            <person name="Mondo S."/>
            <person name="Nolan M."/>
            <person name="Ohm R."/>
            <person name="Pangilinan J."/>
            <person name="Park H.-J."/>
            <person name="Ramirez L."/>
            <person name="Alfaro M."/>
            <person name="Sun H."/>
            <person name="Tritt A."/>
            <person name="Yoshinaga Y."/>
            <person name="Zwiers L.-H."/>
            <person name="Turgeon B."/>
            <person name="Goodwin S."/>
            <person name="Spatafora J."/>
            <person name="Crous P."/>
            <person name="Grigoriev I."/>
        </authorList>
    </citation>
    <scope>NUCLEOTIDE SEQUENCE</scope>
    <source>
        <strain evidence="3 5">CBS 304.34</strain>
    </source>
</reference>
<dbReference type="Proteomes" id="UP000504636">
    <property type="component" value="Unplaced"/>
</dbReference>
<name>A0A6A6YTS9_9PEZI</name>
<evidence type="ECO:0000256" key="1">
    <source>
        <dbReference type="SAM" id="MobiDB-lite"/>
    </source>
</evidence>
<gene>
    <name evidence="3 5" type="ORF">BDZ99DRAFT_518654</name>
</gene>
<dbReference type="GeneID" id="54466213"/>
<dbReference type="RefSeq" id="XP_033578339.1">
    <property type="nucleotide sequence ID" value="XM_033725320.1"/>
</dbReference>